<sequence length="253" mass="27384">MASSTFTKHTSGRPARWEVAGLRWLADAVPAGGASIVDVMSADESTLTERRVESSSPSPDAATDFGRRLATTHSLDGPARWGQGPPGWDGPGYQGPNEHLLELSLVAHDTWGEMYADGRLMPLLPDSGLRGGDASIVEKLCERLRDGDFDTDDAAARLHGDLWSGNVMWSPDGCVLIDPSAHVGHRETDLAALALFGAPYLDGILEGYQQTYPLADGWRERVPLHYLSMVLMHAVVFGGGYRGQVVEIARRYA</sequence>
<evidence type="ECO:0000256" key="2">
    <source>
        <dbReference type="SAM" id="MobiDB-lite"/>
    </source>
</evidence>
<keyword evidence="1 3" id="KW-0418">Kinase</keyword>
<dbReference type="GO" id="GO:0016301">
    <property type="term" value="F:kinase activity"/>
    <property type="evidence" value="ECO:0007669"/>
    <property type="project" value="UniProtKB-KW"/>
</dbReference>
<dbReference type="PANTHER" id="PTHR12149">
    <property type="entry name" value="FRUCTOSAMINE 3 KINASE-RELATED PROTEIN"/>
    <property type="match status" value="1"/>
</dbReference>
<comment type="similarity">
    <text evidence="1">Belongs to the fructosamine kinase family.</text>
</comment>
<feature type="compositionally biased region" description="Gly residues" evidence="2">
    <location>
        <begin position="84"/>
        <end position="93"/>
    </location>
</feature>
<name>A0ABR5IF22_9ACTN</name>
<organism evidence="3 4">
    <name type="scientific">Gordonia jacobaea</name>
    <dbReference type="NCBI Taxonomy" id="122202"/>
    <lineage>
        <taxon>Bacteria</taxon>
        <taxon>Bacillati</taxon>
        <taxon>Actinomycetota</taxon>
        <taxon>Actinomycetes</taxon>
        <taxon>Mycobacteriales</taxon>
        <taxon>Gordoniaceae</taxon>
        <taxon>Gordonia</taxon>
    </lineage>
</organism>
<dbReference type="PIRSF" id="PIRSF006221">
    <property type="entry name" value="Ketosamine-3-kinase"/>
    <property type="match status" value="1"/>
</dbReference>
<protein>
    <submittedName>
        <fullName evidence="3">Fructosamine kinase</fullName>
    </submittedName>
</protein>
<proteinExistence type="inferred from homology"/>
<evidence type="ECO:0000313" key="3">
    <source>
        <dbReference type="EMBL" id="KNA92184.1"/>
    </source>
</evidence>
<dbReference type="EMBL" id="LDTZ01000015">
    <property type="protein sequence ID" value="KNA92184.1"/>
    <property type="molecule type" value="Genomic_DNA"/>
</dbReference>
<reference evidence="3 4" key="1">
    <citation type="submission" date="2015-05" db="EMBL/GenBank/DDBJ databases">
        <title>Draft genome sequence of the bacterium Gordonia jacobaea a new member of the Gordonia genus.</title>
        <authorList>
            <person name="Jimenez-Galisteo G."/>
            <person name="Dominguez A."/>
            <person name="Munoz E."/>
            <person name="Vinas M."/>
        </authorList>
    </citation>
    <scope>NUCLEOTIDE SEQUENCE [LARGE SCALE GENOMIC DNA]</scope>
    <source>
        <strain evidence="4">mv1</strain>
    </source>
</reference>
<dbReference type="Gene3D" id="1.10.510.10">
    <property type="entry name" value="Transferase(Phosphotransferase) domain 1"/>
    <property type="match status" value="1"/>
</dbReference>
<dbReference type="Pfam" id="PF03881">
    <property type="entry name" value="Fructosamin_kin"/>
    <property type="match status" value="1"/>
</dbReference>
<gene>
    <name evidence="3" type="ORF">ABW18_08615</name>
</gene>
<evidence type="ECO:0000256" key="1">
    <source>
        <dbReference type="PIRNR" id="PIRNR006221"/>
    </source>
</evidence>
<feature type="region of interest" description="Disordered" evidence="2">
    <location>
        <begin position="73"/>
        <end position="95"/>
    </location>
</feature>
<dbReference type="InterPro" id="IPR011009">
    <property type="entry name" value="Kinase-like_dom_sf"/>
</dbReference>
<evidence type="ECO:0000313" key="4">
    <source>
        <dbReference type="Proteomes" id="UP000037247"/>
    </source>
</evidence>
<dbReference type="PANTHER" id="PTHR12149:SF8">
    <property type="entry name" value="PROTEIN-RIBULOSAMINE 3-KINASE"/>
    <property type="match status" value="1"/>
</dbReference>
<dbReference type="RefSeq" id="WP_049698519.1">
    <property type="nucleotide sequence ID" value="NZ_JAQDQF010000009.1"/>
</dbReference>
<dbReference type="SUPFAM" id="SSF56112">
    <property type="entry name" value="Protein kinase-like (PK-like)"/>
    <property type="match status" value="1"/>
</dbReference>
<keyword evidence="1" id="KW-0808">Transferase</keyword>
<dbReference type="InterPro" id="IPR016477">
    <property type="entry name" value="Fructo-/Ketosamine-3-kinase"/>
</dbReference>
<keyword evidence="4" id="KW-1185">Reference proteome</keyword>
<comment type="caution">
    <text evidence="3">The sequence shown here is derived from an EMBL/GenBank/DDBJ whole genome shotgun (WGS) entry which is preliminary data.</text>
</comment>
<dbReference type="Gene3D" id="1.20.1270.240">
    <property type="match status" value="1"/>
</dbReference>
<dbReference type="Proteomes" id="UP000037247">
    <property type="component" value="Unassembled WGS sequence"/>
</dbReference>
<accession>A0ABR5IF22</accession>